<evidence type="ECO:0000313" key="3">
    <source>
        <dbReference type="Proteomes" id="UP000614272"/>
    </source>
</evidence>
<dbReference type="Gene3D" id="3.90.1200.10">
    <property type="match status" value="1"/>
</dbReference>
<dbReference type="Proteomes" id="UP000614272">
    <property type="component" value="Unassembled WGS sequence"/>
</dbReference>
<protein>
    <recommendedName>
        <fullName evidence="1">Aminoglycoside phosphotransferase domain-containing protein</fullName>
    </recommendedName>
</protein>
<dbReference type="InterPro" id="IPR002575">
    <property type="entry name" value="Aminoglycoside_PTrfase"/>
</dbReference>
<keyword evidence="3" id="KW-1185">Reference proteome</keyword>
<reference evidence="3" key="1">
    <citation type="journal article" date="2019" name="Int. J. Syst. Evol. Microbiol.">
        <title>The Global Catalogue of Microorganisms (GCM) 10K type strain sequencing project: providing services to taxonomists for standard genome sequencing and annotation.</title>
        <authorList>
            <consortium name="The Broad Institute Genomics Platform"/>
            <consortium name="The Broad Institute Genome Sequencing Center for Infectious Disease"/>
            <person name="Wu L."/>
            <person name="Ma J."/>
        </authorList>
    </citation>
    <scope>NUCLEOTIDE SEQUENCE [LARGE SCALE GENOMIC DNA]</scope>
    <source>
        <strain evidence="3">CGMCC 1.12923</strain>
    </source>
</reference>
<dbReference type="RefSeq" id="WP_099033884.1">
    <property type="nucleotide sequence ID" value="NZ_BMGJ01000003.1"/>
</dbReference>
<gene>
    <name evidence="2" type="ORF">GCM10011357_09400</name>
</gene>
<evidence type="ECO:0000259" key="1">
    <source>
        <dbReference type="Pfam" id="PF01636"/>
    </source>
</evidence>
<sequence length="263" mass="29915">MLPEAVSAELRLLDFIGTDFQLKALPCGAINSSYELQAGNHRYFLKCFAKNTPTRLDRRALFAMQKQLATAGLAAEPVYFSETGEFVLEAWQDFKTLEDIDVSTDEKVLILAGRMARIHQQPVHCPELDLISDWSRYLKLARISCGALYNNVAKYERHWRALSKNTFCHHDLAFAHICIEPQGMVLDWEYQARSVAEFDLACAVLVNQLDDRYARALVERYASAMEQDSLALWLQTQTMLPLAELTSELWYLAAEAGREQTGD</sequence>
<name>A0ABQ1R2J6_9ALTE</name>
<comment type="caution">
    <text evidence="2">The sequence shown here is derived from an EMBL/GenBank/DDBJ whole genome shotgun (WGS) entry which is preliminary data.</text>
</comment>
<dbReference type="Gene3D" id="3.30.200.20">
    <property type="entry name" value="Phosphorylase Kinase, domain 1"/>
    <property type="match status" value="1"/>
</dbReference>
<feature type="domain" description="Aminoglycoside phosphotransferase" evidence="1">
    <location>
        <begin position="22"/>
        <end position="225"/>
    </location>
</feature>
<dbReference type="Pfam" id="PF01636">
    <property type="entry name" value="APH"/>
    <property type="match status" value="1"/>
</dbReference>
<proteinExistence type="predicted"/>
<dbReference type="EMBL" id="BMGJ01000003">
    <property type="protein sequence ID" value="GGD55917.1"/>
    <property type="molecule type" value="Genomic_DNA"/>
</dbReference>
<organism evidence="2 3">
    <name type="scientific">Lacimicrobium alkaliphilum</name>
    <dbReference type="NCBI Taxonomy" id="1526571"/>
    <lineage>
        <taxon>Bacteria</taxon>
        <taxon>Pseudomonadati</taxon>
        <taxon>Pseudomonadota</taxon>
        <taxon>Gammaproteobacteria</taxon>
        <taxon>Alteromonadales</taxon>
        <taxon>Alteromonadaceae</taxon>
        <taxon>Lacimicrobium</taxon>
    </lineage>
</organism>
<evidence type="ECO:0000313" key="2">
    <source>
        <dbReference type="EMBL" id="GGD55917.1"/>
    </source>
</evidence>
<accession>A0ABQ1R2J6</accession>
<dbReference type="SUPFAM" id="SSF56112">
    <property type="entry name" value="Protein kinase-like (PK-like)"/>
    <property type="match status" value="1"/>
</dbReference>
<dbReference type="InterPro" id="IPR011009">
    <property type="entry name" value="Kinase-like_dom_sf"/>
</dbReference>